<evidence type="ECO:0000313" key="16">
    <source>
        <dbReference type="Proteomes" id="UP000199403"/>
    </source>
</evidence>
<dbReference type="InterPro" id="IPR000715">
    <property type="entry name" value="Glycosyl_transferase_4"/>
</dbReference>
<dbReference type="EC" id="2.7.8.13" evidence="12 13"/>
<comment type="subcellular location">
    <subcellularLocation>
        <location evidence="12">Cell membrane</location>
        <topology evidence="12">Multi-pass membrane protein</topology>
    </subcellularLocation>
    <subcellularLocation>
        <location evidence="1">Membrane</location>
        <topology evidence="1">Multi-pass membrane protein</topology>
    </subcellularLocation>
</comment>
<comment type="pathway">
    <text evidence="12">Cell wall biogenesis; peptidoglycan biosynthesis.</text>
</comment>
<dbReference type="EMBL" id="FNZH01000014">
    <property type="protein sequence ID" value="SEJ80064.1"/>
    <property type="molecule type" value="Genomic_DNA"/>
</dbReference>
<dbReference type="GO" id="GO:0005886">
    <property type="term" value="C:plasma membrane"/>
    <property type="evidence" value="ECO:0007669"/>
    <property type="project" value="UniProtKB-SubCell"/>
</dbReference>
<feature type="transmembrane region" description="Helical" evidence="12">
    <location>
        <begin position="132"/>
        <end position="152"/>
    </location>
</feature>
<gene>
    <name evidence="12" type="primary">mraY</name>
    <name evidence="15" type="ORF">SAMN05192553_11440</name>
</gene>
<feature type="binding site" evidence="14">
    <location>
        <position position="229"/>
    </location>
    <ligand>
        <name>Mg(2+)</name>
        <dbReference type="ChEBI" id="CHEBI:18420"/>
    </ligand>
</feature>
<dbReference type="STRING" id="1416801.SAMN05192553_11440"/>
<dbReference type="GO" id="GO:0051301">
    <property type="term" value="P:cell division"/>
    <property type="evidence" value="ECO:0007669"/>
    <property type="project" value="UniProtKB-KW"/>
</dbReference>
<dbReference type="HAMAP" id="MF_00038">
    <property type="entry name" value="MraY"/>
    <property type="match status" value="1"/>
</dbReference>
<evidence type="ECO:0000256" key="13">
    <source>
        <dbReference type="NCBIfam" id="TIGR00445"/>
    </source>
</evidence>
<evidence type="ECO:0000256" key="4">
    <source>
        <dbReference type="ARBA" id="ARBA00022679"/>
    </source>
</evidence>
<dbReference type="AlphaFoldDB" id="A0A1H7BSQ2"/>
<dbReference type="InterPro" id="IPR003524">
    <property type="entry name" value="PNAcMuramoyl-5peptid_Trfase"/>
</dbReference>
<evidence type="ECO:0000256" key="12">
    <source>
        <dbReference type="HAMAP-Rule" id="MF_00038"/>
    </source>
</evidence>
<feature type="transmembrane region" description="Helical" evidence="12">
    <location>
        <begin position="75"/>
        <end position="93"/>
    </location>
</feature>
<keyword evidence="5 12" id="KW-0812">Transmembrane</keyword>
<keyword evidence="9 12" id="KW-0472">Membrane</keyword>
<protein>
    <recommendedName>
        <fullName evidence="12 13">Phospho-N-acetylmuramoyl-pentapeptide-transferase</fullName>
        <ecNumber evidence="12 13">2.7.8.13</ecNumber>
    </recommendedName>
    <alternativeName>
        <fullName evidence="12">UDP-MurNAc-pentapeptide phosphotransferase</fullName>
    </alternativeName>
</protein>
<evidence type="ECO:0000256" key="14">
    <source>
        <dbReference type="PIRSR" id="PIRSR600715-1"/>
    </source>
</evidence>
<feature type="transmembrane region" description="Helical" evidence="12">
    <location>
        <begin position="237"/>
        <end position="256"/>
    </location>
</feature>
<evidence type="ECO:0000256" key="1">
    <source>
        <dbReference type="ARBA" id="ARBA00004141"/>
    </source>
</evidence>
<feature type="transmembrane region" description="Helical" evidence="12">
    <location>
        <begin position="20"/>
        <end position="43"/>
    </location>
</feature>
<comment type="similarity">
    <text evidence="2 12">Belongs to the glycosyltransferase 4 family. MraY subfamily.</text>
</comment>
<dbReference type="GO" id="GO:0009252">
    <property type="term" value="P:peptidoglycan biosynthetic process"/>
    <property type="evidence" value="ECO:0007669"/>
    <property type="project" value="UniProtKB-UniRule"/>
</dbReference>
<feature type="transmembrane region" description="Helical" evidence="12">
    <location>
        <begin position="300"/>
        <end position="319"/>
    </location>
</feature>
<sequence length="403" mass="44635">MLYHIFDYIDQTYDFPGAGVFRYISFRAGMAALFSLLITITLGKGIIDWIRKKSIGETVRELGLQGQLEKKGTPTMGGLMIMAAIVLPTLLFANIYNIYIILLLVTTLWLGGIGFLDDYIKVFRKNKEGLAGWFKIIGQVSIGIIVGVTLYFHEDVVIREFQDTVSIAEGVVATPAFQDVKSMKTTIPFLKNNELNYDVVFGFLGENFTPLFYVLLVIFVVTAVSNGANITDGIDGLAAGTSAIIGLTIAIYAYISGNAIFSQYLNVLFIPNSGELVIFCAAFVGACVGFLWYNSYPAQVFMGDTGSLMIGGVIAVLSLTLRKELLLPVLCGIFLIELLSVIIQVGYFKYTRRKYGEGKRVFLMSPLHHHYQKKNIPEAKITVRFWILGILFAILALATLKLR</sequence>
<keyword evidence="11 12" id="KW-0961">Cell wall biogenesis/degradation</keyword>
<keyword evidence="4 12" id="KW-0808">Transferase</keyword>
<keyword evidence="12 14" id="KW-0460">Magnesium</keyword>
<dbReference type="PROSITE" id="PS01348">
    <property type="entry name" value="MRAY_2"/>
    <property type="match status" value="1"/>
</dbReference>
<dbReference type="PROSITE" id="PS01347">
    <property type="entry name" value="MRAY_1"/>
    <property type="match status" value="1"/>
</dbReference>
<dbReference type="GO" id="GO:0071555">
    <property type="term" value="P:cell wall organization"/>
    <property type="evidence" value="ECO:0007669"/>
    <property type="project" value="UniProtKB-KW"/>
</dbReference>
<feature type="transmembrane region" description="Helical" evidence="12">
    <location>
        <begin position="99"/>
        <end position="120"/>
    </location>
</feature>
<keyword evidence="8 12" id="KW-1133">Transmembrane helix</keyword>
<keyword evidence="3 12" id="KW-0132">Cell division</keyword>
<comment type="cofactor">
    <cofactor evidence="12 14">
        <name>Mg(2+)</name>
        <dbReference type="ChEBI" id="CHEBI:18420"/>
    </cofactor>
</comment>
<evidence type="ECO:0000256" key="11">
    <source>
        <dbReference type="ARBA" id="ARBA00023316"/>
    </source>
</evidence>
<keyword evidence="12 14" id="KW-0479">Metal-binding</keyword>
<evidence type="ECO:0000256" key="8">
    <source>
        <dbReference type="ARBA" id="ARBA00022989"/>
    </source>
</evidence>
<organism evidence="15 16">
    <name type="scientific">Cyclobacterium xiamenense</name>
    <dbReference type="NCBI Taxonomy" id="1297121"/>
    <lineage>
        <taxon>Bacteria</taxon>
        <taxon>Pseudomonadati</taxon>
        <taxon>Bacteroidota</taxon>
        <taxon>Cytophagia</taxon>
        <taxon>Cytophagales</taxon>
        <taxon>Cyclobacteriaceae</taxon>
        <taxon>Cyclobacterium</taxon>
    </lineage>
</organism>
<evidence type="ECO:0000256" key="7">
    <source>
        <dbReference type="ARBA" id="ARBA00022984"/>
    </source>
</evidence>
<dbReference type="UniPathway" id="UPA00219"/>
<dbReference type="Pfam" id="PF00953">
    <property type="entry name" value="Glycos_transf_4"/>
    <property type="match status" value="1"/>
</dbReference>
<evidence type="ECO:0000256" key="10">
    <source>
        <dbReference type="ARBA" id="ARBA00023306"/>
    </source>
</evidence>
<dbReference type="RefSeq" id="WP_092178815.1">
    <property type="nucleotide sequence ID" value="NZ_FNZH01000014.1"/>
</dbReference>
<name>A0A1H7BSQ2_9BACT</name>
<evidence type="ECO:0000256" key="3">
    <source>
        <dbReference type="ARBA" id="ARBA00022618"/>
    </source>
</evidence>
<dbReference type="PANTHER" id="PTHR22926:SF5">
    <property type="entry name" value="PHOSPHO-N-ACETYLMURAMOYL-PENTAPEPTIDE-TRANSFERASE HOMOLOG"/>
    <property type="match status" value="1"/>
</dbReference>
<dbReference type="InterPro" id="IPR018480">
    <property type="entry name" value="PNAcMuramoyl-5peptid_Trfase_CS"/>
</dbReference>
<evidence type="ECO:0000256" key="9">
    <source>
        <dbReference type="ARBA" id="ARBA00023136"/>
    </source>
</evidence>
<keyword evidence="7 12" id="KW-0573">Peptidoglycan synthesis</keyword>
<dbReference type="GO" id="GO:0008963">
    <property type="term" value="F:phospho-N-acetylmuramoyl-pentapeptide-transferase activity"/>
    <property type="evidence" value="ECO:0007669"/>
    <property type="project" value="UniProtKB-UniRule"/>
</dbReference>
<reference evidence="16" key="1">
    <citation type="submission" date="2016-10" db="EMBL/GenBank/DDBJ databases">
        <authorList>
            <person name="Varghese N."/>
            <person name="Submissions S."/>
        </authorList>
    </citation>
    <scope>NUCLEOTIDE SEQUENCE [LARGE SCALE GENOMIC DNA]</scope>
    <source>
        <strain evidence="16">IBRC-M 10761</strain>
    </source>
</reference>
<feature type="transmembrane region" description="Helical" evidence="12">
    <location>
        <begin position="325"/>
        <end position="350"/>
    </location>
</feature>
<keyword evidence="16" id="KW-1185">Reference proteome</keyword>
<dbReference type="PANTHER" id="PTHR22926">
    <property type="entry name" value="PHOSPHO-N-ACETYLMURAMOYL-PENTAPEPTIDE-TRANSFERASE"/>
    <property type="match status" value="1"/>
</dbReference>
<evidence type="ECO:0000256" key="6">
    <source>
        <dbReference type="ARBA" id="ARBA00022960"/>
    </source>
</evidence>
<dbReference type="OrthoDB" id="9805475at2"/>
<evidence type="ECO:0000313" key="15">
    <source>
        <dbReference type="EMBL" id="SEJ80064.1"/>
    </source>
</evidence>
<comment type="catalytic activity">
    <reaction evidence="12">
        <text>UDP-N-acetyl-alpha-D-muramoyl-L-alanyl-gamma-D-glutamyl-meso-2,6-diaminopimeloyl-D-alanyl-D-alanine + di-trans,octa-cis-undecaprenyl phosphate = di-trans,octa-cis-undecaprenyl diphospho-N-acetyl-alpha-D-muramoyl-L-alanyl-D-glutamyl-meso-2,6-diaminopimeloyl-D-alanyl-D-alanine + UMP</text>
        <dbReference type="Rhea" id="RHEA:28386"/>
        <dbReference type="ChEBI" id="CHEBI:57865"/>
        <dbReference type="ChEBI" id="CHEBI:60392"/>
        <dbReference type="ChEBI" id="CHEBI:61386"/>
        <dbReference type="ChEBI" id="CHEBI:61387"/>
        <dbReference type="EC" id="2.7.8.13"/>
    </reaction>
</comment>
<dbReference type="GO" id="GO:0051992">
    <property type="term" value="F:UDP-N-acetylmuramoyl-L-alanyl-D-glutamyl-meso-2,6-diaminopimelyl-D-alanyl-D-alanine:undecaprenyl-phosphate transferase activity"/>
    <property type="evidence" value="ECO:0007669"/>
    <property type="project" value="RHEA"/>
</dbReference>
<dbReference type="NCBIfam" id="TIGR00445">
    <property type="entry name" value="mraY"/>
    <property type="match status" value="1"/>
</dbReference>
<dbReference type="CDD" id="cd06852">
    <property type="entry name" value="GT_MraY"/>
    <property type="match status" value="1"/>
</dbReference>
<proteinExistence type="inferred from homology"/>
<accession>A0A1H7BSQ2</accession>
<keyword evidence="6 12" id="KW-0133">Cell shape</keyword>
<evidence type="ECO:0000256" key="2">
    <source>
        <dbReference type="ARBA" id="ARBA00005583"/>
    </source>
</evidence>
<dbReference type="GO" id="GO:0046872">
    <property type="term" value="F:metal ion binding"/>
    <property type="evidence" value="ECO:0007669"/>
    <property type="project" value="UniProtKB-KW"/>
</dbReference>
<feature type="binding site" evidence="14">
    <location>
        <position position="304"/>
    </location>
    <ligand>
        <name>Mg(2+)</name>
        <dbReference type="ChEBI" id="CHEBI:18420"/>
    </ligand>
</feature>
<feature type="transmembrane region" description="Helical" evidence="12">
    <location>
        <begin position="276"/>
        <end position="293"/>
    </location>
</feature>
<comment type="function">
    <text evidence="12">Catalyzes the initial step of the lipid cycle reactions in the biosynthesis of the cell wall peptidoglycan: transfers peptidoglycan precursor phospho-MurNAc-pentapeptide from UDP-MurNAc-pentapeptide onto the lipid carrier undecaprenyl phosphate, yielding undecaprenyl-pyrophosphoryl-MurNAc-pentapeptide, known as lipid I.</text>
</comment>
<evidence type="ECO:0000256" key="5">
    <source>
        <dbReference type="ARBA" id="ARBA00022692"/>
    </source>
</evidence>
<keyword evidence="10 12" id="KW-0131">Cell cycle</keyword>
<keyword evidence="12" id="KW-1003">Cell membrane</keyword>
<dbReference type="GO" id="GO:0008360">
    <property type="term" value="P:regulation of cell shape"/>
    <property type="evidence" value="ECO:0007669"/>
    <property type="project" value="UniProtKB-KW"/>
</dbReference>
<dbReference type="Proteomes" id="UP000199403">
    <property type="component" value="Unassembled WGS sequence"/>
</dbReference>
<feature type="transmembrane region" description="Helical" evidence="12">
    <location>
        <begin position="381"/>
        <end position="400"/>
    </location>
</feature>